<dbReference type="EMBL" id="JAUEPU010000018">
    <property type="protein sequence ID" value="KAK0495231.1"/>
    <property type="molecule type" value="Genomic_DNA"/>
</dbReference>
<protein>
    <submittedName>
        <fullName evidence="7">Uncharacterized protein</fullName>
    </submittedName>
</protein>
<evidence type="ECO:0000256" key="2">
    <source>
        <dbReference type="ARBA" id="ARBA00007262"/>
    </source>
</evidence>
<dbReference type="GO" id="GO:0016020">
    <property type="term" value="C:membrane"/>
    <property type="evidence" value="ECO:0007669"/>
    <property type="project" value="UniProtKB-SubCell"/>
</dbReference>
<dbReference type="Gene3D" id="6.10.110.10">
    <property type="match status" value="1"/>
</dbReference>
<comment type="similarity">
    <text evidence="2">Belongs to the IFI6/IFI27 family.</text>
</comment>
<keyword evidence="8" id="KW-1185">Reference proteome</keyword>
<evidence type="ECO:0000256" key="4">
    <source>
        <dbReference type="ARBA" id="ARBA00022989"/>
    </source>
</evidence>
<keyword evidence="4 6" id="KW-1133">Transmembrane helix</keyword>
<dbReference type="InterPro" id="IPR009311">
    <property type="entry name" value="IFI6/IFI27-like"/>
</dbReference>
<sequence length="90" mass="8881">MPLVPPHWIIGGAAGAGLMPMIIRLTLGLFGFSAAGPVAGTFAALMQSSIGNVVAGSLFALAQSIAMGGSLGTSLSFLGGIVGSVLGWFF</sequence>
<name>A0AA39Q4L0_9AGAR</name>
<keyword evidence="5 6" id="KW-0472">Membrane</keyword>
<evidence type="ECO:0000256" key="1">
    <source>
        <dbReference type="ARBA" id="ARBA00004141"/>
    </source>
</evidence>
<dbReference type="InterPro" id="IPR038213">
    <property type="entry name" value="IFI6/IFI27-like_sf"/>
</dbReference>
<evidence type="ECO:0000313" key="8">
    <source>
        <dbReference type="Proteomes" id="UP001175228"/>
    </source>
</evidence>
<accession>A0AA39Q4L0</accession>
<gene>
    <name evidence="7" type="ORF">EDD18DRAFT_1171372</name>
</gene>
<organism evidence="7 8">
    <name type="scientific">Armillaria luteobubalina</name>
    <dbReference type="NCBI Taxonomy" id="153913"/>
    <lineage>
        <taxon>Eukaryota</taxon>
        <taxon>Fungi</taxon>
        <taxon>Dikarya</taxon>
        <taxon>Basidiomycota</taxon>
        <taxon>Agaricomycotina</taxon>
        <taxon>Agaricomycetes</taxon>
        <taxon>Agaricomycetidae</taxon>
        <taxon>Agaricales</taxon>
        <taxon>Marasmiineae</taxon>
        <taxon>Physalacriaceae</taxon>
        <taxon>Armillaria</taxon>
    </lineage>
</organism>
<feature type="transmembrane region" description="Helical" evidence="6">
    <location>
        <begin position="42"/>
        <end position="65"/>
    </location>
</feature>
<evidence type="ECO:0000256" key="5">
    <source>
        <dbReference type="ARBA" id="ARBA00023136"/>
    </source>
</evidence>
<dbReference type="Pfam" id="PF06140">
    <property type="entry name" value="Ifi-6-16"/>
    <property type="match status" value="1"/>
</dbReference>
<evidence type="ECO:0000313" key="7">
    <source>
        <dbReference type="EMBL" id="KAK0495231.1"/>
    </source>
</evidence>
<reference evidence="7" key="1">
    <citation type="submission" date="2023-06" db="EMBL/GenBank/DDBJ databases">
        <authorList>
            <consortium name="Lawrence Berkeley National Laboratory"/>
            <person name="Ahrendt S."/>
            <person name="Sahu N."/>
            <person name="Indic B."/>
            <person name="Wong-Bajracharya J."/>
            <person name="Merenyi Z."/>
            <person name="Ke H.-M."/>
            <person name="Monk M."/>
            <person name="Kocsube S."/>
            <person name="Drula E."/>
            <person name="Lipzen A."/>
            <person name="Balint B."/>
            <person name="Henrissat B."/>
            <person name="Andreopoulos B."/>
            <person name="Martin F.M."/>
            <person name="Harder C.B."/>
            <person name="Rigling D."/>
            <person name="Ford K.L."/>
            <person name="Foster G.D."/>
            <person name="Pangilinan J."/>
            <person name="Papanicolaou A."/>
            <person name="Barry K."/>
            <person name="LaButti K."/>
            <person name="Viragh M."/>
            <person name="Koriabine M."/>
            <person name="Yan M."/>
            <person name="Riley R."/>
            <person name="Champramary S."/>
            <person name="Plett K.L."/>
            <person name="Tsai I.J."/>
            <person name="Slot J."/>
            <person name="Sipos G."/>
            <person name="Plett J."/>
            <person name="Nagy L.G."/>
            <person name="Grigoriev I.V."/>
        </authorList>
    </citation>
    <scope>NUCLEOTIDE SEQUENCE</scope>
    <source>
        <strain evidence="7">HWK02</strain>
    </source>
</reference>
<evidence type="ECO:0000256" key="3">
    <source>
        <dbReference type="ARBA" id="ARBA00022692"/>
    </source>
</evidence>
<proteinExistence type="inferred from homology"/>
<evidence type="ECO:0000256" key="6">
    <source>
        <dbReference type="SAM" id="Phobius"/>
    </source>
</evidence>
<dbReference type="Proteomes" id="UP001175228">
    <property type="component" value="Unassembled WGS sequence"/>
</dbReference>
<feature type="transmembrane region" description="Helical" evidence="6">
    <location>
        <begin position="71"/>
        <end position="89"/>
    </location>
</feature>
<comment type="caution">
    <text evidence="7">The sequence shown here is derived from an EMBL/GenBank/DDBJ whole genome shotgun (WGS) entry which is preliminary data.</text>
</comment>
<keyword evidence="3 6" id="KW-0812">Transmembrane</keyword>
<dbReference type="AlphaFoldDB" id="A0AA39Q4L0"/>
<feature type="transmembrane region" description="Helical" evidence="6">
    <location>
        <begin position="6"/>
        <end position="30"/>
    </location>
</feature>
<comment type="subcellular location">
    <subcellularLocation>
        <location evidence="1">Membrane</location>
        <topology evidence="1">Multi-pass membrane protein</topology>
    </subcellularLocation>
</comment>